<evidence type="ECO:0000259" key="8">
    <source>
        <dbReference type="PROSITE" id="PS51733"/>
    </source>
</evidence>
<evidence type="ECO:0000256" key="7">
    <source>
        <dbReference type="ARBA" id="ARBA00048037"/>
    </source>
</evidence>
<evidence type="ECO:0000256" key="6">
    <source>
        <dbReference type="ARBA" id="ARBA00022840"/>
    </source>
</evidence>
<evidence type="ECO:0000256" key="4">
    <source>
        <dbReference type="ARBA" id="ARBA00022598"/>
    </source>
</evidence>
<dbReference type="Gene3D" id="3.30.930.10">
    <property type="entry name" value="Bira Bifunctional Protein, Domain 2"/>
    <property type="match status" value="1"/>
</dbReference>
<keyword evidence="5" id="KW-0547">Nucleotide-binding</keyword>
<name>A0ABS1HG06_9BACT</name>
<keyword evidence="10" id="KW-1185">Reference proteome</keyword>
<dbReference type="GO" id="GO:0016979">
    <property type="term" value="F:lipoate-protein ligase activity"/>
    <property type="evidence" value="ECO:0007669"/>
    <property type="project" value="UniProtKB-EC"/>
</dbReference>
<dbReference type="EMBL" id="JAENRR010000007">
    <property type="protein sequence ID" value="MBK3516593.1"/>
    <property type="molecule type" value="Genomic_DNA"/>
</dbReference>
<dbReference type="InterPro" id="IPR019491">
    <property type="entry name" value="Lipoate_protein_ligase_C"/>
</dbReference>
<dbReference type="EC" id="6.3.1.20" evidence="3"/>
<evidence type="ECO:0000256" key="2">
    <source>
        <dbReference type="ARBA" id="ARBA00005124"/>
    </source>
</evidence>
<keyword evidence="4 9" id="KW-0436">Ligase</keyword>
<evidence type="ECO:0000313" key="10">
    <source>
        <dbReference type="Proteomes" id="UP000605676"/>
    </source>
</evidence>
<dbReference type="PANTHER" id="PTHR12561">
    <property type="entry name" value="LIPOATE-PROTEIN LIGASE"/>
    <property type="match status" value="1"/>
</dbReference>
<evidence type="ECO:0000256" key="5">
    <source>
        <dbReference type="ARBA" id="ARBA00022741"/>
    </source>
</evidence>
<dbReference type="CDD" id="cd16443">
    <property type="entry name" value="LplA"/>
    <property type="match status" value="1"/>
</dbReference>
<comment type="caution">
    <text evidence="9">The sequence shown here is derived from an EMBL/GenBank/DDBJ whole genome shotgun (WGS) entry which is preliminary data.</text>
</comment>
<dbReference type="Gene3D" id="3.30.390.50">
    <property type="entry name" value="CO dehydrogenase flavoprotein, C-terminal domain"/>
    <property type="match status" value="1"/>
</dbReference>
<dbReference type="InterPro" id="IPR004143">
    <property type="entry name" value="BPL_LPL_catalytic"/>
</dbReference>
<evidence type="ECO:0000256" key="1">
    <source>
        <dbReference type="ARBA" id="ARBA00005085"/>
    </source>
</evidence>
<dbReference type="Pfam" id="PF21948">
    <property type="entry name" value="LplA-B_cat"/>
    <property type="match status" value="1"/>
</dbReference>
<dbReference type="PROSITE" id="PS51733">
    <property type="entry name" value="BPL_LPL_CATALYTIC"/>
    <property type="match status" value="1"/>
</dbReference>
<dbReference type="Proteomes" id="UP000605676">
    <property type="component" value="Unassembled WGS sequence"/>
</dbReference>
<comment type="pathway">
    <text evidence="1">Protein modification; protein lipoylation via exogenous pathway; protein N(6)-(lipoyl)lysine from lipoate: step 2/2.</text>
</comment>
<comment type="pathway">
    <text evidence="2">Protein modification; protein lipoylation via exogenous pathway; protein N(6)-(lipoyl)lysine from lipoate: step 1/2.</text>
</comment>
<dbReference type="SUPFAM" id="SSF55681">
    <property type="entry name" value="Class II aaRS and biotin synthetases"/>
    <property type="match status" value="1"/>
</dbReference>
<dbReference type="NCBIfam" id="TIGR00545">
    <property type="entry name" value="lipoyltrans"/>
    <property type="match status" value="1"/>
</dbReference>
<evidence type="ECO:0000313" key="9">
    <source>
        <dbReference type="EMBL" id="MBK3516593.1"/>
    </source>
</evidence>
<gene>
    <name evidence="9" type="ORF">JIV24_04505</name>
</gene>
<dbReference type="InterPro" id="IPR004562">
    <property type="entry name" value="LipoylTrfase_LipoateP_Ligase"/>
</dbReference>
<sequence>MNGLLSNTNDPAINLATEEYLLRHSNKDVFFLYTNSPSIIVGKHQNTLAEINYSYINAHNIPVYRRLSGGGTVYHDLNNLNFCFIQTGEKGHLVNFERYSEPILLALKELGIHATFGKRHDIQIDGKKVSGNASHVFKTRVMHHGTLLFSSDLSVLNNSLKTNPLIIKDKAVKSVRSEVTNISNYVDQSFTYTDFVKHIFNYLLKHYSNSNELSLDNEELKQIKAISRDKYNTWEWNYGYSPVFELNKRYKLESGVRIQSRIKIEKGVFTECEIKTSDSSIKNALENLAKNIIGHQHNTNDILYLLNSSSLTKSDNEAILNGFFS</sequence>
<comment type="catalytic activity">
    <reaction evidence="7">
        <text>L-lysyl-[lipoyl-carrier protein] + (R)-lipoate + ATP = N(6)-[(R)-lipoyl]-L-lysyl-[lipoyl-carrier protein] + AMP + diphosphate + H(+)</text>
        <dbReference type="Rhea" id="RHEA:49288"/>
        <dbReference type="Rhea" id="RHEA-COMP:10500"/>
        <dbReference type="Rhea" id="RHEA-COMP:10502"/>
        <dbReference type="ChEBI" id="CHEBI:15378"/>
        <dbReference type="ChEBI" id="CHEBI:29969"/>
        <dbReference type="ChEBI" id="CHEBI:30616"/>
        <dbReference type="ChEBI" id="CHEBI:33019"/>
        <dbReference type="ChEBI" id="CHEBI:83088"/>
        <dbReference type="ChEBI" id="CHEBI:83099"/>
        <dbReference type="ChEBI" id="CHEBI:456215"/>
        <dbReference type="EC" id="6.3.1.20"/>
    </reaction>
</comment>
<dbReference type="Pfam" id="PF10437">
    <property type="entry name" value="Lip_prot_lig_C"/>
    <property type="match status" value="1"/>
</dbReference>
<reference evidence="9 10" key="1">
    <citation type="submission" date="2021-01" db="EMBL/GenBank/DDBJ databases">
        <title>Carboxyliciviraga sp.nov., isolated from coastal sediments.</title>
        <authorList>
            <person name="Lu D."/>
            <person name="Zhang T."/>
        </authorList>
    </citation>
    <scope>NUCLEOTIDE SEQUENCE [LARGE SCALE GENOMIC DNA]</scope>
    <source>
        <strain evidence="9 10">N1Y132</strain>
    </source>
</reference>
<proteinExistence type="predicted"/>
<protein>
    <recommendedName>
        <fullName evidence="3">lipoate--protein ligase</fullName>
        <ecNumber evidence="3">6.3.1.20</ecNumber>
    </recommendedName>
</protein>
<dbReference type="PANTHER" id="PTHR12561:SF3">
    <property type="entry name" value="LIPOYLTRANSFERASE 1, MITOCHONDRIAL"/>
    <property type="match status" value="1"/>
</dbReference>
<feature type="domain" description="BPL/LPL catalytic" evidence="8">
    <location>
        <begin position="24"/>
        <end position="211"/>
    </location>
</feature>
<dbReference type="InterPro" id="IPR045864">
    <property type="entry name" value="aa-tRNA-synth_II/BPL/LPL"/>
</dbReference>
<keyword evidence="6" id="KW-0067">ATP-binding</keyword>
<organism evidence="9 10">
    <name type="scientific">Carboxylicivirga marina</name>
    <dbReference type="NCBI Taxonomy" id="2800988"/>
    <lineage>
        <taxon>Bacteria</taxon>
        <taxon>Pseudomonadati</taxon>
        <taxon>Bacteroidota</taxon>
        <taxon>Bacteroidia</taxon>
        <taxon>Marinilabiliales</taxon>
        <taxon>Marinilabiliaceae</taxon>
        <taxon>Carboxylicivirga</taxon>
    </lineage>
</organism>
<dbReference type="RefSeq" id="WP_200463822.1">
    <property type="nucleotide sequence ID" value="NZ_JAENRR010000007.1"/>
</dbReference>
<accession>A0ABS1HG06</accession>
<evidence type="ECO:0000256" key="3">
    <source>
        <dbReference type="ARBA" id="ARBA00012367"/>
    </source>
</evidence>